<accession>A0A0X3AQT8</accession>
<sequence>MSTSGMGCMKLSFGTGEATDIDEPIKIVRTPFDKGITFFDTAIV</sequence>
<dbReference type="AlphaFoldDB" id="A0A0X3AQT8"/>
<dbReference type="Proteomes" id="UP000182761">
    <property type="component" value="Unassembled WGS sequence"/>
</dbReference>
<evidence type="ECO:0000313" key="2">
    <source>
        <dbReference type="Proteomes" id="UP000182761"/>
    </source>
</evidence>
<proteinExistence type="predicted"/>
<dbReference type="Gene3D" id="3.20.20.100">
    <property type="entry name" value="NADP-dependent oxidoreductase domain"/>
    <property type="match status" value="1"/>
</dbReference>
<keyword evidence="2" id="KW-1185">Reference proteome</keyword>
<evidence type="ECO:0000313" key="1">
    <source>
        <dbReference type="EMBL" id="CVK16477.1"/>
    </source>
</evidence>
<protein>
    <submittedName>
        <fullName evidence="1">Uncharacterized protein</fullName>
    </submittedName>
</protein>
<dbReference type="EMBL" id="FCOR01000007">
    <property type="protein sequence ID" value="CVK16477.1"/>
    <property type="molecule type" value="Genomic_DNA"/>
</dbReference>
<gene>
    <name evidence="1" type="ORF">Ga0061079_10779</name>
</gene>
<organism evidence="1 2">
    <name type="scientific">Apibacter mensalis</name>
    <dbReference type="NCBI Taxonomy" id="1586267"/>
    <lineage>
        <taxon>Bacteria</taxon>
        <taxon>Pseudomonadati</taxon>
        <taxon>Bacteroidota</taxon>
        <taxon>Flavobacteriia</taxon>
        <taxon>Flavobacteriales</taxon>
        <taxon>Weeksellaceae</taxon>
        <taxon>Apibacter</taxon>
    </lineage>
</organism>
<name>A0A0X3AQT8_9FLAO</name>
<dbReference type="STRING" id="1586267.GCA_001418685_01330"/>
<dbReference type="SUPFAM" id="SSF51430">
    <property type="entry name" value="NAD(P)-linked oxidoreductase"/>
    <property type="match status" value="1"/>
</dbReference>
<dbReference type="InterPro" id="IPR036812">
    <property type="entry name" value="NAD(P)_OxRdtase_dom_sf"/>
</dbReference>
<reference evidence="1 2" key="1">
    <citation type="submission" date="2016-01" db="EMBL/GenBank/DDBJ databases">
        <authorList>
            <person name="McClelland M."/>
            <person name="Jain A."/>
            <person name="Saraogi P."/>
            <person name="Mendelson R."/>
            <person name="Westerman R."/>
            <person name="SanMiguel P."/>
            <person name="Csonka L."/>
        </authorList>
    </citation>
    <scope>NUCLEOTIDE SEQUENCE [LARGE SCALE GENOMIC DNA]</scope>
    <source>
        <strain evidence="1 2">R-53146</strain>
    </source>
</reference>